<feature type="compositionally biased region" description="Acidic residues" evidence="2">
    <location>
        <begin position="394"/>
        <end position="405"/>
    </location>
</feature>
<feature type="compositionally biased region" description="Acidic residues" evidence="2">
    <location>
        <begin position="2146"/>
        <end position="2171"/>
    </location>
</feature>
<feature type="compositionally biased region" description="Basic and acidic residues" evidence="2">
    <location>
        <begin position="1679"/>
        <end position="1690"/>
    </location>
</feature>
<feature type="compositionally biased region" description="Basic and acidic residues" evidence="2">
    <location>
        <begin position="1617"/>
        <end position="1647"/>
    </location>
</feature>
<feature type="compositionally biased region" description="Basic and acidic residues" evidence="2">
    <location>
        <begin position="1345"/>
        <end position="1356"/>
    </location>
</feature>
<feature type="compositionally biased region" description="Basic and acidic residues" evidence="2">
    <location>
        <begin position="871"/>
        <end position="885"/>
    </location>
</feature>
<comment type="caution">
    <text evidence="3">The sequence shown here is derived from an EMBL/GenBank/DDBJ whole genome shotgun (WGS) entry which is preliminary data.</text>
</comment>
<feature type="compositionally biased region" description="Acidic residues" evidence="2">
    <location>
        <begin position="1576"/>
        <end position="1593"/>
    </location>
</feature>
<evidence type="ECO:0000256" key="1">
    <source>
        <dbReference type="SAM" id="Coils"/>
    </source>
</evidence>
<feature type="region of interest" description="Disordered" evidence="2">
    <location>
        <begin position="1007"/>
        <end position="1196"/>
    </location>
</feature>
<feature type="compositionally biased region" description="Low complexity" evidence="2">
    <location>
        <begin position="502"/>
        <end position="513"/>
    </location>
</feature>
<reference evidence="3 4" key="1">
    <citation type="submission" date="2024-01" db="EMBL/GenBank/DDBJ databases">
        <authorList>
            <person name="Alioto T."/>
            <person name="Alioto T."/>
            <person name="Gomez Garrido J."/>
        </authorList>
    </citation>
    <scope>NUCLEOTIDE SEQUENCE [LARGE SCALE GENOMIC DNA]</scope>
</reference>
<evidence type="ECO:0000313" key="4">
    <source>
        <dbReference type="Proteomes" id="UP001314229"/>
    </source>
</evidence>
<feature type="compositionally biased region" description="Acidic residues" evidence="2">
    <location>
        <begin position="2303"/>
        <end position="2316"/>
    </location>
</feature>
<feature type="region of interest" description="Disordered" evidence="2">
    <location>
        <begin position="907"/>
        <end position="939"/>
    </location>
</feature>
<keyword evidence="4" id="KW-1185">Reference proteome</keyword>
<feature type="compositionally biased region" description="Polar residues" evidence="2">
    <location>
        <begin position="2267"/>
        <end position="2277"/>
    </location>
</feature>
<feature type="compositionally biased region" description="Acidic residues" evidence="2">
    <location>
        <begin position="1159"/>
        <end position="1170"/>
    </location>
</feature>
<feature type="compositionally biased region" description="Acidic residues" evidence="2">
    <location>
        <begin position="1394"/>
        <end position="1414"/>
    </location>
</feature>
<feature type="compositionally biased region" description="Acidic residues" evidence="2">
    <location>
        <begin position="1242"/>
        <end position="1259"/>
    </location>
</feature>
<dbReference type="EMBL" id="CAWUFR010000040">
    <property type="protein sequence ID" value="CAK6959542.1"/>
    <property type="molecule type" value="Genomic_DNA"/>
</dbReference>
<feature type="compositionally biased region" description="Basic and acidic residues" evidence="2">
    <location>
        <begin position="1935"/>
        <end position="1961"/>
    </location>
</feature>
<name>A0AAV1NIZ8_SCOSC</name>
<dbReference type="InterPro" id="IPR029625">
    <property type="entry name" value="FAM169"/>
</dbReference>
<feature type="region of interest" description="Disordered" evidence="2">
    <location>
        <begin position="392"/>
        <end position="438"/>
    </location>
</feature>
<feature type="region of interest" description="Disordered" evidence="2">
    <location>
        <begin position="1226"/>
        <end position="1544"/>
    </location>
</feature>
<feature type="region of interest" description="Disordered" evidence="2">
    <location>
        <begin position="1559"/>
        <end position="2279"/>
    </location>
</feature>
<proteinExistence type="predicted"/>
<feature type="compositionally biased region" description="Basic and acidic residues" evidence="2">
    <location>
        <begin position="481"/>
        <end position="497"/>
    </location>
</feature>
<feature type="compositionally biased region" description="Acidic residues" evidence="2">
    <location>
        <begin position="1482"/>
        <end position="1496"/>
    </location>
</feature>
<feature type="compositionally biased region" description="Basic residues" evidence="2">
    <location>
        <begin position="705"/>
        <end position="724"/>
    </location>
</feature>
<evidence type="ECO:0000256" key="2">
    <source>
        <dbReference type="SAM" id="MobiDB-lite"/>
    </source>
</evidence>
<feature type="compositionally biased region" description="Basic and acidic residues" evidence="2">
    <location>
        <begin position="1871"/>
        <end position="1881"/>
    </location>
</feature>
<keyword evidence="1" id="KW-0175">Coiled coil</keyword>
<feature type="compositionally biased region" description="Basic and acidic residues" evidence="2">
    <location>
        <begin position="1453"/>
        <end position="1464"/>
    </location>
</feature>
<feature type="coiled-coil region" evidence="1">
    <location>
        <begin position="443"/>
        <end position="473"/>
    </location>
</feature>
<feature type="compositionally biased region" description="Basic residues" evidence="2">
    <location>
        <begin position="2076"/>
        <end position="2095"/>
    </location>
</feature>
<gene>
    <name evidence="3" type="ORF">FSCOSCO3_A001514</name>
</gene>
<dbReference type="PANTHER" id="PTHR22442:SF3">
    <property type="entry name" value="SOLUBLE LAMIN-ASSOCIATED PROTEIN OF 75 KDA"/>
    <property type="match status" value="1"/>
</dbReference>
<feature type="compositionally biased region" description="Basic and acidic residues" evidence="2">
    <location>
        <begin position="1763"/>
        <end position="1774"/>
    </location>
</feature>
<feature type="compositionally biased region" description="Basic and acidic residues" evidence="2">
    <location>
        <begin position="544"/>
        <end position="560"/>
    </location>
</feature>
<feature type="compositionally biased region" description="Polar residues" evidence="2">
    <location>
        <begin position="1010"/>
        <end position="1023"/>
    </location>
</feature>
<dbReference type="Proteomes" id="UP001314229">
    <property type="component" value="Unassembled WGS sequence"/>
</dbReference>
<feature type="compositionally biased region" description="Acidic residues" evidence="2">
    <location>
        <begin position="687"/>
        <end position="698"/>
    </location>
</feature>
<feature type="compositionally biased region" description="Acidic residues" evidence="2">
    <location>
        <begin position="2054"/>
        <end position="2070"/>
    </location>
</feature>
<sequence length="2387" mass="264097">MADRSLFCVALGMKFPVDLLADASQAELEQSAHNYMNNLLHSNPDCPEHLTLPDSSKVNIEISNVGLVPLYGCKDEQKILGLFSPSNVLTAVALYLLDQWWTVDEILKTADPARDGVVEVQTIGERIVLYILNRVIYRAKEMSSEEELPFLCHGEKDYAKIHWSNGEAVGFYSVKPSGSLCNYFSTRSYQLPVMDSIFVRKCHRGKGFGLHMLENFVLSFKEEHLGLRYPLTKAMYKVCGKYLRQYPEDTDLLWEVESVGGPNQRTNIASKIQTMDLSAVSKNLSFMEESLVTGNDVVMEAITTQIKETGSVECTVEIVEEVTVRRTTKEADDVPVTARGRSSGSKRQKTGEKITRDKSEKVIRIEDIEAETPTEERVSELVQTDTVLSVATEENAEDEVDDAAEESAQNLEQAEVTSAPTAEESQVEDGGIKDLSDTSCDALITVENVASELEEAEEEIQEEDTAVLVVSEDVLEVCKEGETLDKVEETTQGKVSDESSEETLSLSTHATSEGGEARKVGRPLGKTIKTIQSETPRRRSQRLSKPEFKEETTAQDDKKVLRGRTVVNSPAIQRKYHRHSQKVCEELDKEVNKVTEEKVLEGSTATEGQEAEEIAAREENAVIVEEIAEEEKLEQLINEEETERHEDTGMEESAIELPGTQEIEENALTKVKEDEKVTQAEMSVIEDKDEESDDEIEEPPVVQRRALRERRKATPKPKPIKQSKKQQQQEEADEEVQKHTQVEQDKMTDKPEEESEEATAVGEGDASKAGEEEDIISLAEVNLESKVVQDASETVMLEKSRDETVSEELHENNTGSEIPKLQEKEQMEPEAAERDVSTSVAEEQTPEPEKLAVEEEEGGTQEKITAEEETAELKEDSSEKEKEEIPNVDNTETEVEEALVIETRVLQSGRKTVKASRRSTRSKQQQERDEAGEDIAEEEAVDVVEVEGEVEAVAEKLPAVSETDADAVVDIPAGHDAEENLLPTEVDEAVNLDEEQASVVETRALRNRTKTVTSTPSNKTVAENSEIEEATVTTRSLRRGKISISATPKSRRTRKQIQEAEDEEAGQEAAIEKTDKQMEAKPEEEMGEETKMEAETSEPEAEVEEGKAVSEEAVSEQEIGEEQSEVISKTLDMAIEKGMPEEDTMTTTEEEKSIAGEEATADDVEREGETDPPSTKPAADSAIPTTCEEEAPSGVEQQIKEAQLSDLPRVTVVLVDVEKTYHEVQEETAIVEEGSKEKTAAEGEDEQKELMEEEQEAEENVPGSPVGAGETEQEEMVAQEEGQGEKVEEVVTVHSTEEGSAEETAKVDEAKSADEEEESAGIKTKTHRSGKEAVKATARRKSARNRKDELQQKVEETVSENSEEEPAARVLRRGRKSAPATPRRKSKRARTQPETEEEAEESAPAVETEEEEAPVAEARAMRRVTRGRQTTKIQDEEAGLGLTEKPLTEDDEGKATEDVEKEECVAVEVEEGLSEGATMTTTEEEESTAGEEAAADDAERERETDPPSTKPAADSAIPTTCEEEAPSGEEQQSKEAQLSDLPRVTVVLVDVKKTYHEVQEETAIVEEGSKEKTAAEGEDEQKELMEEEQEAEENVPGSPVGAGETEQEEMVAQEEGQGEKVEDVVTVHSTEEGSAEETAKVDETKSADEEEEPAGIKTKTHRSGKEAVKATARRKSARNRKDELQQKVEETVSENSEEEPAARVLRGGRKSVPATQRRATTRTQKRHQEEEGGEESTAVEEREAKEQEEEAGEQAGEQQQMTDQEKGEGLDQKDMNPQVENLGPDMSAEKEDTVAEEAVTTSEINEEAETPAGESAGEGETLEEAAVITIQDTEETEQSTSITEVDDTAAGESTQGGKTVRATTRRQATKIQDEEAAGEKSTEEDEPTVETRVLRRGRKSAPATPRRKSKRARTQSETEEEAEQETAPAEEIQAEETKADQREDDQDQKIDEKVEEQKEENSEAEAEMEEVQPVAEVSLTEQDTVEEEPSAIAETSADQQGETVVGESAEETPPTDETVAINEEEETPVVETRALSSGGKTERATRIRQTTTIQDEEAGGEKSTEEDEPTVETRVLRRGRKSAPATPRRKSKRARTQPETEEEAEESAPAVETEEEEEEAGQVSHEEKAEGEANSMEKVEQTAIDATEDQAEETADMVDDPIVEPADEETATEERQSPEEELSGSEENKTMGSKGSRSLRTKTKTDGDEEESPQRRSMRKRPRVDYRENEEEGDVNIAINEVEEEKVESDVPKDIKEAEEESKQEGNVENNIVANESTSEKGDILNLVLETDEEVEATGVSQEVEEDEQNISEEEKEPIVIGKRALRGRSVPSVVITPGPKSKRSSTKVHESLSDEESEKSQPAPRSLRKRKASPTPTRKSKRHSRV</sequence>
<feature type="compositionally biased region" description="Acidic residues" evidence="2">
    <location>
        <begin position="930"/>
        <end position="939"/>
    </location>
</feature>
<feature type="compositionally biased region" description="Basic residues" evidence="2">
    <location>
        <begin position="1894"/>
        <end position="1913"/>
    </location>
</feature>
<feature type="compositionally biased region" description="Basic and acidic residues" evidence="2">
    <location>
        <begin position="2248"/>
        <end position="2266"/>
    </location>
</feature>
<feature type="region of interest" description="Disordered" evidence="2">
    <location>
        <begin position="481"/>
        <end position="566"/>
    </location>
</feature>
<feature type="compositionally biased region" description="Basic and acidic residues" evidence="2">
    <location>
        <begin position="349"/>
        <end position="358"/>
    </location>
</feature>
<feature type="compositionally biased region" description="Basic and acidic residues" evidence="2">
    <location>
        <begin position="1070"/>
        <end position="1094"/>
    </location>
</feature>
<protein>
    <submittedName>
        <fullName evidence="3">Trichohyalin-like</fullName>
    </submittedName>
</protein>
<feature type="compositionally biased region" description="Acidic residues" evidence="2">
    <location>
        <begin position="631"/>
        <end position="641"/>
    </location>
</feature>
<feature type="compositionally biased region" description="Acidic residues" evidence="2">
    <location>
        <begin position="1113"/>
        <end position="1124"/>
    </location>
</feature>
<feature type="compositionally biased region" description="Acidic residues" evidence="2">
    <location>
        <begin position="2099"/>
        <end position="2120"/>
    </location>
</feature>
<organism evidence="3 4">
    <name type="scientific">Scomber scombrus</name>
    <name type="common">Atlantic mackerel</name>
    <name type="synonym">Scomber vernalis</name>
    <dbReference type="NCBI Taxonomy" id="13677"/>
    <lineage>
        <taxon>Eukaryota</taxon>
        <taxon>Metazoa</taxon>
        <taxon>Chordata</taxon>
        <taxon>Craniata</taxon>
        <taxon>Vertebrata</taxon>
        <taxon>Euteleostomi</taxon>
        <taxon>Actinopterygii</taxon>
        <taxon>Neopterygii</taxon>
        <taxon>Teleostei</taxon>
        <taxon>Neoteleostei</taxon>
        <taxon>Acanthomorphata</taxon>
        <taxon>Pelagiaria</taxon>
        <taxon>Scombriformes</taxon>
        <taxon>Scombridae</taxon>
        <taxon>Scomber</taxon>
    </lineage>
</organism>
<feature type="compositionally biased region" description="Basic and acidic residues" evidence="2">
    <location>
        <begin position="735"/>
        <end position="750"/>
    </location>
</feature>
<feature type="compositionally biased region" description="Basic and acidic residues" evidence="2">
    <location>
        <begin position="820"/>
        <end position="836"/>
    </location>
</feature>
<accession>A0AAV1NIZ8</accession>
<feature type="compositionally biased region" description="Basic and acidic residues" evidence="2">
    <location>
        <begin position="1283"/>
        <end position="1313"/>
    </location>
</feature>
<feature type="compositionally biased region" description="Basic and acidic residues" evidence="2">
    <location>
        <begin position="796"/>
        <end position="811"/>
    </location>
</feature>
<feature type="compositionally biased region" description="Polar residues" evidence="2">
    <location>
        <begin position="1851"/>
        <end position="1862"/>
    </location>
</feature>
<feature type="compositionally biased region" description="Basic residues" evidence="2">
    <location>
        <begin position="1370"/>
        <end position="1390"/>
    </location>
</feature>
<feature type="region of interest" description="Disordered" evidence="2">
    <location>
        <begin position="2295"/>
        <end position="2387"/>
    </location>
</feature>
<dbReference type="PANTHER" id="PTHR22442">
    <property type="match status" value="1"/>
</dbReference>
<feature type="region of interest" description="Disordered" evidence="2">
    <location>
        <begin position="328"/>
        <end position="358"/>
    </location>
</feature>
<feature type="compositionally biased region" description="Polar residues" evidence="2">
    <location>
        <begin position="409"/>
        <end position="424"/>
    </location>
</feature>
<evidence type="ECO:0000313" key="3">
    <source>
        <dbReference type="EMBL" id="CAK6959542.1"/>
    </source>
</evidence>
<feature type="compositionally biased region" description="Basic and acidic residues" evidence="2">
    <location>
        <begin position="2124"/>
        <end position="2140"/>
    </location>
</feature>
<feature type="compositionally biased region" description="Basic residues" evidence="2">
    <location>
        <begin position="911"/>
        <end position="921"/>
    </location>
</feature>
<feature type="region of interest" description="Disordered" evidence="2">
    <location>
        <begin position="631"/>
        <end position="895"/>
    </location>
</feature>
<feature type="compositionally biased region" description="Basic residues" evidence="2">
    <location>
        <begin position="2367"/>
        <end position="2387"/>
    </location>
</feature>